<feature type="domain" description="AAA+ ATPase" evidence="1">
    <location>
        <begin position="79"/>
        <end position="397"/>
    </location>
</feature>
<reference evidence="2" key="1">
    <citation type="submission" date="2018-10" db="EMBL/GenBank/DDBJ databases">
        <title>Hidden diversity of soil giant viruses.</title>
        <authorList>
            <person name="Schulz F."/>
            <person name="Alteio L."/>
            <person name="Goudeau D."/>
            <person name="Ryan E.M."/>
            <person name="Malmstrom R.R."/>
            <person name="Blanchard J."/>
            <person name="Woyke T."/>
        </authorList>
    </citation>
    <scope>NUCLEOTIDE SEQUENCE</scope>
    <source>
        <strain evidence="2">SOV1</strain>
    </source>
</reference>
<sequence length="510" mass="57379">MAELTNLINTLRQYTSERNYSLVSRPSCLKFVRNYSQFLDALVKIDSLIGLAEAKYKIALLVQSFIINYKLEGVPVHSEKMNVFLCGASGCGKTLLGQYLAQLFAASGCIAEKSGDVFEIEKEGQKNPVSQSNPAIHKEFIINLGPSPPPNDNEKIALKTKLAHYRARLAKTDLAIIQLLTQFNNVRKKIGAKNEAEEGNIQAKLQKIKLVLKSCISEDANLTLNALKELMATKKNTDSIVPVTVPTLPGRPNTFELRNSTQLLITSSSNSSLIEQSSEKPDLPPDLEKEVEIKFVVLTRGDVIGKYQGHTEEKIRKILNKYIGGVIMFDEAYALTTGSYDDFGQIILSEIVNFMTQHPGKIIFIFAGYKETMKHIFEMQQGLQRRFEMTIEIANYTSDELADIFVGQVKQLGLDCEEIKERIKDFFKVKREHFPNSGGSTSIFAALLKQKIYSDVNLLASALDDKVGKQEFGSFRKVTMNRLNEAFELYLNNSVFHTYKDKCENLSYFN</sequence>
<dbReference type="InterPro" id="IPR050773">
    <property type="entry name" value="CbxX/CfxQ_RuBisCO_ESX"/>
</dbReference>
<evidence type="ECO:0000259" key="1">
    <source>
        <dbReference type="SMART" id="SM00382"/>
    </source>
</evidence>
<proteinExistence type="predicted"/>
<dbReference type="EMBL" id="MK072490">
    <property type="protein sequence ID" value="AYV85979.1"/>
    <property type="molecule type" value="Genomic_DNA"/>
</dbReference>
<dbReference type="Pfam" id="PF00004">
    <property type="entry name" value="AAA"/>
    <property type="match status" value="1"/>
</dbReference>
<protein>
    <submittedName>
        <fullName evidence="2">AAA family ATPase</fullName>
    </submittedName>
</protein>
<organism evidence="2">
    <name type="scientific">Solivirus sp</name>
    <dbReference type="NCBI Taxonomy" id="2487772"/>
    <lineage>
        <taxon>Viruses</taxon>
        <taxon>Pithoviruses</taxon>
    </lineage>
</organism>
<dbReference type="InterPro" id="IPR003959">
    <property type="entry name" value="ATPase_AAA_core"/>
</dbReference>
<dbReference type="InterPro" id="IPR003593">
    <property type="entry name" value="AAA+_ATPase"/>
</dbReference>
<dbReference type="GO" id="GO:0016887">
    <property type="term" value="F:ATP hydrolysis activity"/>
    <property type="evidence" value="ECO:0007669"/>
    <property type="project" value="InterPro"/>
</dbReference>
<dbReference type="GO" id="GO:0005524">
    <property type="term" value="F:ATP binding"/>
    <property type="evidence" value="ECO:0007669"/>
    <property type="project" value="InterPro"/>
</dbReference>
<gene>
    <name evidence="2" type="ORF">Solivirus2_50</name>
</gene>
<evidence type="ECO:0000313" key="2">
    <source>
        <dbReference type="EMBL" id="AYV85979.1"/>
    </source>
</evidence>
<dbReference type="PANTHER" id="PTHR43392">
    <property type="entry name" value="AAA-TYPE ATPASE FAMILY PROTEIN / ANKYRIN REPEAT FAMILY PROTEIN"/>
    <property type="match status" value="1"/>
</dbReference>
<dbReference type="InterPro" id="IPR027417">
    <property type="entry name" value="P-loop_NTPase"/>
</dbReference>
<dbReference type="PANTHER" id="PTHR43392:SF2">
    <property type="entry name" value="AAA-TYPE ATPASE FAMILY PROTEIN _ ANKYRIN REPEAT FAMILY PROTEIN"/>
    <property type="match status" value="1"/>
</dbReference>
<name>A0A3G5AJU7_9VIRU</name>
<dbReference type="SMART" id="SM00382">
    <property type="entry name" value="AAA"/>
    <property type="match status" value="1"/>
</dbReference>
<accession>A0A3G5AJU7</accession>
<dbReference type="SUPFAM" id="SSF52540">
    <property type="entry name" value="P-loop containing nucleoside triphosphate hydrolases"/>
    <property type="match status" value="1"/>
</dbReference>
<dbReference type="Gene3D" id="3.40.50.300">
    <property type="entry name" value="P-loop containing nucleotide triphosphate hydrolases"/>
    <property type="match status" value="2"/>
</dbReference>